<dbReference type="PRINTS" id="PR00155">
    <property type="entry name" value="AMICYANIN"/>
</dbReference>
<evidence type="ECO:0000256" key="3">
    <source>
        <dbReference type="ARBA" id="ARBA00022448"/>
    </source>
</evidence>
<evidence type="ECO:0000256" key="6">
    <source>
        <dbReference type="ARBA" id="ARBA00022982"/>
    </source>
</evidence>
<evidence type="ECO:0000256" key="9">
    <source>
        <dbReference type="SAM" id="SignalP"/>
    </source>
</evidence>
<feature type="region of interest" description="Disordered" evidence="8">
    <location>
        <begin position="27"/>
        <end position="70"/>
    </location>
</feature>
<keyword evidence="6" id="KW-0249">Electron transport</keyword>
<reference evidence="11 12" key="1">
    <citation type="submission" date="2017-02" db="EMBL/GenBank/DDBJ databases">
        <title>The new phylogeny of genus Mycobacterium.</title>
        <authorList>
            <person name="Tortoli E."/>
            <person name="Trovato A."/>
            <person name="Cirillo D.M."/>
        </authorList>
    </citation>
    <scope>NUCLEOTIDE SEQUENCE [LARGE SCALE GENOMIC DNA]</scope>
    <source>
        <strain evidence="11 12">DSM 45145</strain>
    </source>
</reference>
<gene>
    <name evidence="11" type="ORF">BST37_13275</name>
</gene>
<dbReference type="Pfam" id="PF00127">
    <property type="entry name" value="Copper-bind"/>
    <property type="match status" value="1"/>
</dbReference>
<keyword evidence="4" id="KW-0479">Metal-binding</keyword>
<evidence type="ECO:0000256" key="1">
    <source>
        <dbReference type="ARBA" id="ARBA00001935"/>
    </source>
</evidence>
<protein>
    <recommendedName>
        <fullName evidence="10">Blue (type 1) copper domain-containing protein</fullName>
    </recommendedName>
</protein>
<dbReference type="InterPro" id="IPR008972">
    <property type="entry name" value="Cupredoxin"/>
</dbReference>
<dbReference type="Gene3D" id="2.60.40.420">
    <property type="entry name" value="Cupredoxins - blue copper proteins"/>
    <property type="match status" value="1"/>
</dbReference>
<dbReference type="PROSITE" id="PS51257">
    <property type="entry name" value="PROKAR_LIPOPROTEIN"/>
    <property type="match status" value="1"/>
</dbReference>
<dbReference type="CDD" id="cd13921">
    <property type="entry name" value="Amicyanin"/>
    <property type="match status" value="1"/>
</dbReference>
<evidence type="ECO:0000313" key="11">
    <source>
        <dbReference type="EMBL" id="ORB13610.1"/>
    </source>
</evidence>
<evidence type="ECO:0000259" key="10">
    <source>
        <dbReference type="Pfam" id="PF00127"/>
    </source>
</evidence>
<comment type="cofactor">
    <cofactor evidence="1">
        <name>Cu cation</name>
        <dbReference type="ChEBI" id="CHEBI:23378"/>
    </cofactor>
</comment>
<proteinExistence type="predicted"/>
<keyword evidence="5" id="KW-0574">Periplasm</keyword>
<comment type="caution">
    <text evidence="11">The sequence shown here is derived from an EMBL/GenBank/DDBJ whole genome shotgun (WGS) entry which is preliminary data.</text>
</comment>
<evidence type="ECO:0000256" key="4">
    <source>
        <dbReference type="ARBA" id="ARBA00022723"/>
    </source>
</evidence>
<dbReference type="PANTHER" id="PTHR36507:SF1">
    <property type="entry name" value="BLL1555 PROTEIN"/>
    <property type="match status" value="1"/>
</dbReference>
<evidence type="ECO:0000256" key="2">
    <source>
        <dbReference type="ARBA" id="ARBA00004418"/>
    </source>
</evidence>
<dbReference type="Proteomes" id="UP000192374">
    <property type="component" value="Unassembled WGS sequence"/>
</dbReference>
<name>A0ABX3T3L9_9MYCO</name>
<sequence length="153" mass="15396">MVVSSRAHIVLLAGVLLLAGCSASQRESHPSVTFGSGTSATPGMPGMSAMPSMPGAPSGTASPSGPPAPANGDAVSIDNFAFVPAKLAVAAGSTVTWINHDEEPHTVAASDGSFHSPGMDAQASYSHTFSVPGTFDYVCSIHPFMRGTVVVTP</sequence>
<feature type="chain" id="PRO_5046168774" description="Blue (type 1) copper domain-containing protein" evidence="9">
    <location>
        <begin position="27"/>
        <end position="153"/>
    </location>
</feature>
<evidence type="ECO:0000256" key="7">
    <source>
        <dbReference type="ARBA" id="ARBA00023008"/>
    </source>
</evidence>
<dbReference type="InterPro" id="IPR002386">
    <property type="entry name" value="Amicyanin/Pseudoazurin"/>
</dbReference>
<dbReference type="InterPro" id="IPR000923">
    <property type="entry name" value="BlueCu_1"/>
</dbReference>
<keyword evidence="12" id="KW-1185">Reference proteome</keyword>
<evidence type="ECO:0000256" key="8">
    <source>
        <dbReference type="SAM" id="MobiDB-lite"/>
    </source>
</evidence>
<keyword evidence="3" id="KW-0813">Transport</keyword>
<dbReference type="InterPro" id="IPR035668">
    <property type="entry name" value="Amicyanin"/>
</dbReference>
<comment type="subcellular location">
    <subcellularLocation>
        <location evidence="2">Periplasm</location>
    </subcellularLocation>
</comment>
<dbReference type="PANTHER" id="PTHR36507">
    <property type="entry name" value="BLL1555 PROTEIN"/>
    <property type="match status" value="1"/>
</dbReference>
<keyword evidence="9" id="KW-0732">Signal</keyword>
<feature type="domain" description="Blue (type 1) copper" evidence="10">
    <location>
        <begin position="76"/>
        <end position="151"/>
    </location>
</feature>
<evidence type="ECO:0000313" key="12">
    <source>
        <dbReference type="Proteomes" id="UP000192374"/>
    </source>
</evidence>
<organism evidence="11 12">
    <name type="scientific">Mycobacterium noviomagense</name>
    <dbReference type="NCBI Taxonomy" id="459858"/>
    <lineage>
        <taxon>Bacteria</taxon>
        <taxon>Bacillati</taxon>
        <taxon>Actinomycetota</taxon>
        <taxon>Actinomycetes</taxon>
        <taxon>Mycobacteriales</taxon>
        <taxon>Mycobacteriaceae</taxon>
        <taxon>Mycobacterium</taxon>
    </lineage>
</organism>
<feature type="compositionally biased region" description="Low complexity" evidence="8">
    <location>
        <begin position="42"/>
        <end position="63"/>
    </location>
</feature>
<dbReference type="SUPFAM" id="SSF49503">
    <property type="entry name" value="Cupredoxins"/>
    <property type="match status" value="1"/>
</dbReference>
<keyword evidence="7" id="KW-0186">Copper</keyword>
<feature type="compositionally biased region" description="Polar residues" evidence="8">
    <location>
        <begin position="27"/>
        <end position="41"/>
    </location>
</feature>
<accession>A0ABX3T3L9</accession>
<feature type="signal peptide" evidence="9">
    <location>
        <begin position="1"/>
        <end position="26"/>
    </location>
</feature>
<dbReference type="InterPro" id="IPR052721">
    <property type="entry name" value="ET_Amicyanin"/>
</dbReference>
<dbReference type="EMBL" id="MVIC01000023">
    <property type="protein sequence ID" value="ORB13610.1"/>
    <property type="molecule type" value="Genomic_DNA"/>
</dbReference>
<evidence type="ECO:0000256" key="5">
    <source>
        <dbReference type="ARBA" id="ARBA00022764"/>
    </source>
</evidence>